<evidence type="ECO:0000256" key="7">
    <source>
        <dbReference type="ARBA" id="ARBA00023065"/>
    </source>
</evidence>
<feature type="transmembrane region" description="Helical" evidence="9">
    <location>
        <begin position="447"/>
        <end position="467"/>
    </location>
</feature>
<evidence type="ECO:0000313" key="10">
    <source>
        <dbReference type="EMBL" id="MBZ2164917.1"/>
    </source>
</evidence>
<protein>
    <submittedName>
        <fullName evidence="10">TrkH family potassium uptake protein</fullName>
    </submittedName>
</protein>
<feature type="transmembrane region" description="Helical" evidence="9">
    <location>
        <begin position="103"/>
        <end position="124"/>
    </location>
</feature>
<keyword evidence="3" id="KW-0813">Transport</keyword>
<feature type="transmembrane region" description="Helical" evidence="9">
    <location>
        <begin position="298"/>
        <end position="316"/>
    </location>
</feature>
<keyword evidence="7" id="KW-0406">Ion transport</keyword>
<feature type="transmembrane region" description="Helical" evidence="9">
    <location>
        <begin position="76"/>
        <end position="97"/>
    </location>
</feature>
<feature type="transmembrane region" description="Helical" evidence="9">
    <location>
        <begin position="136"/>
        <end position="155"/>
    </location>
</feature>
<feature type="transmembrane region" description="Helical" evidence="9">
    <location>
        <begin position="12"/>
        <end position="37"/>
    </location>
</feature>
<keyword evidence="5 9" id="KW-0812">Transmembrane</keyword>
<keyword evidence="8 9" id="KW-0472">Membrane</keyword>
<dbReference type="PANTHER" id="PTHR32024:SF2">
    <property type="entry name" value="TRK SYSTEM POTASSIUM UPTAKE PROTEIN TRKG-RELATED"/>
    <property type="match status" value="1"/>
</dbReference>
<keyword evidence="4" id="KW-1003">Cell membrane</keyword>
<keyword evidence="11" id="KW-1185">Reference proteome</keyword>
<evidence type="ECO:0000256" key="8">
    <source>
        <dbReference type="ARBA" id="ARBA00023136"/>
    </source>
</evidence>
<dbReference type="GO" id="GO:0008324">
    <property type="term" value="F:monoatomic cation transmembrane transporter activity"/>
    <property type="evidence" value="ECO:0007669"/>
    <property type="project" value="InterPro"/>
</dbReference>
<comment type="similarity">
    <text evidence="2">Belongs to the TrkH potassium transport family.</text>
</comment>
<gene>
    <name evidence="10" type="ORF">K8N75_02475</name>
</gene>
<feature type="transmembrane region" description="Helical" evidence="9">
    <location>
        <begin position="232"/>
        <end position="259"/>
    </location>
</feature>
<dbReference type="Proteomes" id="UP000825933">
    <property type="component" value="Unassembled WGS sequence"/>
</dbReference>
<evidence type="ECO:0000313" key="11">
    <source>
        <dbReference type="Proteomes" id="UP000825933"/>
    </source>
</evidence>
<evidence type="ECO:0000256" key="2">
    <source>
        <dbReference type="ARBA" id="ARBA00009137"/>
    </source>
</evidence>
<dbReference type="Pfam" id="PF02386">
    <property type="entry name" value="TrkH"/>
    <property type="match status" value="1"/>
</dbReference>
<feature type="transmembrane region" description="Helical" evidence="9">
    <location>
        <begin position="43"/>
        <end position="64"/>
    </location>
</feature>
<comment type="subcellular location">
    <subcellularLocation>
        <location evidence="1">Cell membrane</location>
        <topology evidence="1">Multi-pass membrane protein</topology>
    </subcellularLocation>
</comment>
<comment type="caution">
    <text evidence="10">The sequence shown here is derived from an EMBL/GenBank/DDBJ whole genome shotgun (WGS) entry which is preliminary data.</text>
</comment>
<dbReference type="GO" id="GO:0030001">
    <property type="term" value="P:metal ion transport"/>
    <property type="evidence" value="ECO:0007669"/>
    <property type="project" value="UniProtKB-ARBA"/>
</dbReference>
<evidence type="ECO:0000256" key="1">
    <source>
        <dbReference type="ARBA" id="ARBA00004651"/>
    </source>
</evidence>
<feature type="transmembrane region" description="Helical" evidence="9">
    <location>
        <begin position="328"/>
        <end position="350"/>
    </location>
</feature>
<keyword evidence="6 9" id="KW-1133">Transmembrane helix</keyword>
<sequence>MIGYLRKKDFYLIFKNLGIVMEGVGVVMLIPLIVALIYGENNYGGFLISGILSLSIGYIFRRFFQAKVNLRLKHGMIIAGFAWLWAALMGSICLMYSTDISFLNAYFESMSAWTGSGLSIYLDVEILPKSVLFLRSLEQWVGGLGVVIVVIGILIRPGTTASRLYKAEAREEKIKPSITNTVKTIWWIYLFYTVLGIILYVLAGMSLFDAINNCFTILSTGGMSIKNNNIGAYNSNIITIITIVLMVIGGTSFLVHYKALKGRVLDVFKDIQFQAMIIIVSIFSILLLIYSHFTSLNSVFYVVSALSCTGASILPVSTQAGWTDFSKVILAACMIIGMAAGSTTGAIKLIRIVTLVKGIYWEIIKILSPEGSVLPRKIGGKTVQDAEIKEAGSYTFLYLFIIFITWLVFMAYGYGGIDSFFEISSAQGNVGLSVGITSPTMPKIPEIFLIFGMWVGRIEIIPALVLLKGGFDLFKRFNRSKA</sequence>
<dbReference type="EMBL" id="JAIOUQ010000003">
    <property type="protein sequence ID" value="MBZ2164917.1"/>
    <property type="molecule type" value="Genomic_DNA"/>
</dbReference>
<evidence type="ECO:0000256" key="5">
    <source>
        <dbReference type="ARBA" id="ARBA00022692"/>
    </source>
</evidence>
<feature type="transmembrane region" description="Helical" evidence="9">
    <location>
        <begin position="396"/>
        <end position="415"/>
    </location>
</feature>
<name>A0A8T5US15_9EURY</name>
<dbReference type="PANTHER" id="PTHR32024">
    <property type="entry name" value="TRK SYSTEM POTASSIUM UPTAKE PROTEIN TRKG-RELATED"/>
    <property type="match status" value="1"/>
</dbReference>
<organism evidence="10 11">
    <name type="scientific">Methanobacterium spitsbergense</name>
    <dbReference type="NCBI Taxonomy" id="2874285"/>
    <lineage>
        <taxon>Archaea</taxon>
        <taxon>Methanobacteriati</taxon>
        <taxon>Methanobacteriota</taxon>
        <taxon>Methanomada group</taxon>
        <taxon>Methanobacteria</taxon>
        <taxon>Methanobacteriales</taxon>
        <taxon>Methanobacteriaceae</taxon>
        <taxon>Methanobacterium</taxon>
    </lineage>
</organism>
<evidence type="ECO:0000256" key="9">
    <source>
        <dbReference type="SAM" id="Phobius"/>
    </source>
</evidence>
<reference evidence="11" key="1">
    <citation type="journal article" date="2022" name="Microbiol. Resour. Announc.">
        <title>Draft Genome Sequence of a Methanogenic Archaeon from West Spitsbergen Permafrost.</title>
        <authorList>
            <person name="Trubitsyn V."/>
            <person name="Rivkina E."/>
            <person name="Shcherbakova V."/>
        </authorList>
    </citation>
    <scope>NUCLEOTIDE SEQUENCE [LARGE SCALE GENOMIC DNA]</scope>
    <source>
        <strain evidence="11">VT</strain>
    </source>
</reference>
<dbReference type="AlphaFoldDB" id="A0A8T5US15"/>
<accession>A0A8T5US15</accession>
<evidence type="ECO:0000256" key="3">
    <source>
        <dbReference type="ARBA" id="ARBA00022448"/>
    </source>
</evidence>
<proteinExistence type="inferred from homology"/>
<evidence type="ECO:0000256" key="4">
    <source>
        <dbReference type="ARBA" id="ARBA00022475"/>
    </source>
</evidence>
<feature type="transmembrane region" description="Helical" evidence="9">
    <location>
        <begin position="186"/>
        <end position="211"/>
    </location>
</feature>
<dbReference type="InterPro" id="IPR003445">
    <property type="entry name" value="Cat_transpt"/>
</dbReference>
<evidence type="ECO:0000256" key="6">
    <source>
        <dbReference type="ARBA" id="ARBA00022989"/>
    </source>
</evidence>
<feature type="transmembrane region" description="Helical" evidence="9">
    <location>
        <begin position="271"/>
        <end position="291"/>
    </location>
</feature>
<dbReference type="GO" id="GO:0005886">
    <property type="term" value="C:plasma membrane"/>
    <property type="evidence" value="ECO:0007669"/>
    <property type="project" value="UniProtKB-SubCell"/>
</dbReference>